<evidence type="ECO:0000256" key="5">
    <source>
        <dbReference type="ARBA" id="ARBA00022989"/>
    </source>
</evidence>
<feature type="transmembrane region" description="Helical" evidence="7">
    <location>
        <begin position="108"/>
        <end position="131"/>
    </location>
</feature>
<dbReference type="PRINTS" id="PR00488">
    <property type="entry name" value="5LPOXGNASEAP"/>
</dbReference>
<dbReference type="OMA" id="HKYFWGY"/>
<keyword evidence="3" id="KW-0434">Leukotriene biosynthesis</keyword>
<dbReference type="CTD" id="4258"/>
<dbReference type="KEGG" id="loc:102697355"/>
<evidence type="ECO:0000256" key="6">
    <source>
        <dbReference type="ARBA" id="ARBA00023136"/>
    </source>
</evidence>
<dbReference type="OrthoDB" id="410651at2759"/>
<dbReference type="InterPro" id="IPR023352">
    <property type="entry name" value="MAPEG-like_dom_sf"/>
</dbReference>
<dbReference type="GeneID" id="102697355"/>
<dbReference type="InterPro" id="IPR050997">
    <property type="entry name" value="MAPEG"/>
</dbReference>
<dbReference type="Ensembl" id="ENSLOCT00000012906.1">
    <property type="protein sequence ID" value="ENSLOCP00000012880.1"/>
    <property type="gene ID" value="ENSLOCG00000010514.1"/>
</dbReference>
<dbReference type="eggNOG" id="ENOG502S32P">
    <property type="taxonomic scope" value="Eukaryota"/>
</dbReference>
<evidence type="ECO:0000313" key="10">
    <source>
        <dbReference type="Proteomes" id="UP000018468"/>
    </source>
</evidence>
<dbReference type="InterPro" id="IPR001129">
    <property type="entry name" value="Membr-assoc_MAPEG"/>
</dbReference>
<dbReference type="InParanoid" id="W5MWX1"/>
<evidence type="ECO:0000313" key="9">
    <source>
        <dbReference type="Ensembl" id="ENSLOCP00000012880.1"/>
    </source>
</evidence>
<dbReference type="GO" id="GO:0004602">
    <property type="term" value="F:glutathione peroxidase activity"/>
    <property type="evidence" value="ECO:0000318"/>
    <property type="project" value="GO_Central"/>
</dbReference>
<dbReference type="GO" id="GO:0019370">
    <property type="term" value="P:leukotriene biosynthetic process"/>
    <property type="evidence" value="ECO:0000318"/>
    <property type="project" value="GO_Central"/>
</dbReference>
<proteinExistence type="predicted"/>
<dbReference type="GO" id="GO:0005783">
    <property type="term" value="C:endoplasmic reticulum"/>
    <property type="evidence" value="ECO:0000318"/>
    <property type="project" value="GO_Central"/>
</dbReference>
<dbReference type="Bgee" id="ENSLOCG00000010514">
    <property type="expression patterns" value="Expressed in pharyngeal gill and 13 other cell types or tissues"/>
</dbReference>
<keyword evidence="8" id="KW-0732">Signal</keyword>
<dbReference type="FunFam" id="1.20.120.550:FF:000003">
    <property type="entry name" value="Leukotriene C4 synthase"/>
    <property type="match status" value="1"/>
</dbReference>
<dbReference type="PANTHER" id="PTHR10250">
    <property type="entry name" value="MICROSOMAL GLUTATHIONE S-TRANSFERASE"/>
    <property type="match status" value="1"/>
</dbReference>
<dbReference type="GO" id="GO:0005789">
    <property type="term" value="C:endoplasmic reticulum membrane"/>
    <property type="evidence" value="ECO:0007669"/>
    <property type="project" value="UniProtKB-SubCell"/>
</dbReference>
<feature type="transmembrane region" description="Helical" evidence="7">
    <location>
        <begin position="59"/>
        <end position="88"/>
    </location>
</feature>
<dbReference type="Proteomes" id="UP000018468">
    <property type="component" value="Linkage group LG4"/>
</dbReference>
<dbReference type="GO" id="GO:0008047">
    <property type="term" value="F:enzyme activator activity"/>
    <property type="evidence" value="ECO:0007669"/>
    <property type="project" value="InterPro"/>
</dbReference>
<dbReference type="Pfam" id="PF01124">
    <property type="entry name" value="MAPEG"/>
    <property type="match status" value="1"/>
</dbReference>
<name>W5MWX1_LEPOC</name>
<evidence type="ECO:0000256" key="4">
    <source>
        <dbReference type="ARBA" id="ARBA00022824"/>
    </source>
</evidence>
<dbReference type="SUPFAM" id="SSF161084">
    <property type="entry name" value="MAPEG domain-like"/>
    <property type="match status" value="1"/>
</dbReference>
<feature type="signal peptide" evidence="8">
    <location>
        <begin position="1"/>
        <end position="23"/>
    </location>
</feature>
<keyword evidence="4" id="KW-0256">Endoplasmic reticulum</keyword>
<dbReference type="AlphaFoldDB" id="W5MWX1"/>
<dbReference type="PANTHER" id="PTHR10250:SF13">
    <property type="entry name" value="MICROSOMAL GLUTATHIONE S-TRANSFERASE 2"/>
    <property type="match status" value="1"/>
</dbReference>
<keyword evidence="2 7" id="KW-0812">Transmembrane</keyword>
<evidence type="ECO:0000256" key="3">
    <source>
        <dbReference type="ARBA" id="ARBA00022751"/>
    </source>
</evidence>
<dbReference type="GO" id="GO:0004464">
    <property type="term" value="F:leukotriene-C4 synthase activity"/>
    <property type="evidence" value="ECO:0000318"/>
    <property type="project" value="GO_Central"/>
</dbReference>
<dbReference type="Gene3D" id="1.20.120.550">
    <property type="entry name" value="Membrane associated eicosanoid/glutathione metabolism-like domain"/>
    <property type="match status" value="1"/>
</dbReference>
<accession>W5MWX1</accession>
<keyword evidence="6 7" id="KW-0472">Membrane</keyword>
<evidence type="ECO:0000256" key="7">
    <source>
        <dbReference type="SAM" id="Phobius"/>
    </source>
</evidence>
<reference evidence="9" key="3">
    <citation type="submission" date="2025-09" db="UniProtKB">
        <authorList>
            <consortium name="Ensembl"/>
        </authorList>
    </citation>
    <scope>IDENTIFICATION</scope>
</reference>
<comment type="subcellular location">
    <subcellularLocation>
        <location evidence="1">Endoplasmic reticulum membrane</location>
        <topology evidence="1">Multi-pass membrane protein</topology>
    </subcellularLocation>
</comment>
<dbReference type="STRING" id="7918.ENSLOCP00000012880"/>
<organism evidence="9 10">
    <name type="scientific">Lepisosteus oculatus</name>
    <name type="common">Spotted gar</name>
    <dbReference type="NCBI Taxonomy" id="7918"/>
    <lineage>
        <taxon>Eukaryota</taxon>
        <taxon>Metazoa</taxon>
        <taxon>Chordata</taxon>
        <taxon>Craniata</taxon>
        <taxon>Vertebrata</taxon>
        <taxon>Euteleostomi</taxon>
        <taxon>Actinopterygii</taxon>
        <taxon>Neopterygii</taxon>
        <taxon>Holostei</taxon>
        <taxon>Semionotiformes</taxon>
        <taxon>Lepisosteidae</taxon>
        <taxon>Lepisosteus</taxon>
    </lineage>
</organism>
<evidence type="ECO:0000256" key="2">
    <source>
        <dbReference type="ARBA" id="ARBA00022692"/>
    </source>
</evidence>
<keyword evidence="5 7" id="KW-1133">Transmembrane helix</keyword>
<dbReference type="GeneTree" id="ENSGT00940000160288"/>
<dbReference type="RefSeq" id="XP_006629756.1">
    <property type="nucleotide sequence ID" value="XM_006629693.3"/>
</dbReference>
<dbReference type="InterPro" id="IPR001446">
    <property type="entry name" value="5_LipOase_AP"/>
</dbReference>
<sequence length="146" mass="16539">MAADHALLAAVTLLSALHQGYLARRVGKSRMKHNIMPPAITGHPEFERVFRAHQNCVEFYPIFLVMLWMSSHFFNEVLAAVLGLFYLFARQMYFNGYSTSVKNRLPGFYLSLALIFALAVTGGAGILNGILDEYFDINLRKKMFKS</sequence>
<dbReference type="EMBL" id="AHAT01001304">
    <property type="status" value="NOT_ANNOTATED_CDS"/>
    <property type="molecule type" value="Genomic_DNA"/>
</dbReference>
<evidence type="ECO:0000256" key="1">
    <source>
        <dbReference type="ARBA" id="ARBA00004477"/>
    </source>
</evidence>
<dbReference type="GO" id="GO:0005635">
    <property type="term" value="C:nuclear envelope"/>
    <property type="evidence" value="ECO:0000318"/>
    <property type="project" value="GO_Central"/>
</dbReference>
<dbReference type="HOGENOM" id="CLU_110291_3_0_1"/>
<protein>
    <submittedName>
        <fullName evidence="9">Microsomal glutathione S-transferase 2</fullName>
    </submittedName>
</protein>
<keyword evidence="10" id="KW-1185">Reference proteome</keyword>
<evidence type="ECO:0000256" key="8">
    <source>
        <dbReference type="SAM" id="SignalP"/>
    </source>
</evidence>
<feature type="chain" id="PRO_5004868407" evidence="8">
    <location>
        <begin position="24"/>
        <end position="146"/>
    </location>
</feature>
<reference evidence="9" key="2">
    <citation type="submission" date="2025-08" db="UniProtKB">
        <authorList>
            <consortium name="Ensembl"/>
        </authorList>
    </citation>
    <scope>IDENTIFICATION</scope>
</reference>
<reference evidence="10" key="1">
    <citation type="submission" date="2011-12" db="EMBL/GenBank/DDBJ databases">
        <title>The Draft Genome of Lepisosteus oculatus.</title>
        <authorList>
            <consortium name="The Broad Institute Genome Assembly &amp; Analysis Group"/>
            <consortium name="Computational R&amp;D Group"/>
            <consortium name="and Sequencing Platform"/>
            <person name="Di Palma F."/>
            <person name="Alfoldi J."/>
            <person name="Johnson J."/>
            <person name="Berlin A."/>
            <person name="Gnerre S."/>
            <person name="Jaffe D."/>
            <person name="MacCallum I."/>
            <person name="Young S."/>
            <person name="Walker B.J."/>
            <person name="Lander E.S."/>
            <person name="Lindblad-Toh K."/>
        </authorList>
    </citation>
    <scope>NUCLEOTIDE SEQUENCE [LARGE SCALE GENOMIC DNA]</scope>
</reference>
<dbReference type="GO" id="GO:0004364">
    <property type="term" value="F:glutathione transferase activity"/>
    <property type="evidence" value="ECO:0000318"/>
    <property type="project" value="GO_Central"/>
</dbReference>